<organism evidence="2 3">
    <name type="scientific">Novosphingobium bradum</name>
    <dbReference type="NCBI Taxonomy" id="1737444"/>
    <lineage>
        <taxon>Bacteria</taxon>
        <taxon>Pseudomonadati</taxon>
        <taxon>Pseudomonadota</taxon>
        <taxon>Alphaproteobacteria</taxon>
        <taxon>Sphingomonadales</taxon>
        <taxon>Sphingomonadaceae</taxon>
        <taxon>Novosphingobium</taxon>
    </lineage>
</organism>
<gene>
    <name evidence="2" type="ORF">ACFOD9_06830</name>
</gene>
<dbReference type="Proteomes" id="UP001595604">
    <property type="component" value="Unassembled WGS sequence"/>
</dbReference>
<comment type="caution">
    <text evidence="2">The sequence shown here is derived from an EMBL/GenBank/DDBJ whole genome shotgun (WGS) entry which is preliminary data.</text>
</comment>
<keyword evidence="3" id="KW-1185">Reference proteome</keyword>
<dbReference type="EMBL" id="JBHRTQ010000007">
    <property type="protein sequence ID" value="MFC3173958.1"/>
    <property type="molecule type" value="Genomic_DNA"/>
</dbReference>
<evidence type="ECO:0000313" key="2">
    <source>
        <dbReference type="EMBL" id="MFC3173958.1"/>
    </source>
</evidence>
<evidence type="ECO:0000259" key="1">
    <source>
        <dbReference type="Pfam" id="PF01370"/>
    </source>
</evidence>
<dbReference type="SUPFAM" id="SSF51735">
    <property type="entry name" value="NAD(P)-binding Rossmann-fold domains"/>
    <property type="match status" value="1"/>
</dbReference>
<dbReference type="Pfam" id="PF01370">
    <property type="entry name" value="Epimerase"/>
    <property type="match status" value="1"/>
</dbReference>
<accession>A0ABV7IMP4</accession>
<dbReference type="InterPro" id="IPR036291">
    <property type="entry name" value="NAD(P)-bd_dom_sf"/>
</dbReference>
<name>A0ABV7IMP4_9SPHN</name>
<proteinExistence type="predicted"/>
<dbReference type="InterPro" id="IPR001509">
    <property type="entry name" value="Epimerase_deHydtase"/>
</dbReference>
<protein>
    <submittedName>
        <fullName evidence="2">NAD-dependent epimerase/dehydratase family protein</fullName>
    </submittedName>
</protein>
<dbReference type="RefSeq" id="WP_379509338.1">
    <property type="nucleotide sequence ID" value="NZ_JBHRTQ010000007.1"/>
</dbReference>
<evidence type="ECO:0000313" key="3">
    <source>
        <dbReference type="Proteomes" id="UP001595604"/>
    </source>
</evidence>
<sequence>MALFGGGLIGSAIARALGRAGFQVRGDHPYDWHNATKRSQELASVTSALSRISPGGEESGRIDLVWAAGTSGFGSSLEEMDAETALVTELALVCRQLGSPPEAPRIAFHLVSSGGGLFEGMAPTGRTTEPRPLRAYGNGKLAQERLASALADTIAAVRIYRPASVYGFAPGARRGLIAALIANALTGRPTTITATPATLRDYVLSDDIGAFIAAEIDRDEDGLATHLLGTGKPSTMHEVLTTIEDLLQKPVLRSFDPHPSNGLNFSYARSALPCGFYAAPLALGIERTYARMKHQAARAGRR</sequence>
<reference evidence="3" key="1">
    <citation type="journal article" date="2019" name="Int. J. Syst. Evol. Microbiol.">
        <title>The Global Catalogue of Microorganisms (GCM) 10K type strain sequencing project: providing services to taxonomists for standard genome sequencing and annotation.</title>
        <authorList>
            <consortium name="The Broad Institute Genomics Platform"/>
            <consortium name="The Broad Institute Genome Sequencing Center for Infectious Disease"/>
            <person name="Wu L."/>
            <person name="Ma J."/>
        </authorList>
    </citation>
    <scope>NUCLEOTIDE SEQUENCE [LARGE SCALE GENOMIC DNA]</scope>
    <source>
        <strain evidence="3">KCTC 42984</strain>
    </source>
</reference>
<feature type="domain" description="NAD-dependent epimerase/dehydratase" evidence="1">
    <location>
        <begin position="6"/>
        <end position="219"/>
    </location>
</feature>
<dbReference type="Gene3D" id="3.40.50.720">
    <property type="entry name" value="NAD(P)-binding Rossmann-like Domain"/>
    <property type="match status" value="1"/>
</dbReference>